<name>A0ABV1GEW5_9FIRM</name>
<sequence length="612" mass="61087">MKRAIAAIVLSMAILLTGCSQTTASSEISEPSSGATLSVDDGMFTSRDMEIGYDESTCVHIELNGDAVSCNSDAVTVSDGTVTIADEGTYLLTGTLNDGMILVDAEDSDDVQLVLDNVSIANEDGAALYVRSADKVVVTTAADSENTLSNGGSYTAIDDNNIDAVVFAKSDLTLNGAGTLNIQAAAGHGIVSKDDLALTSGTYRITAASHGLSGKDSVRIASGTYTITCGKDGIHAENTDDASLGFVYIADGTFSIVADGDGISSGADQQILNGTFSITAGGGSGEAATASFPTEAEPSASSSEEDATSTKGIKASGNLTIQSGTFTIDSADDAIHSNSDIVLSSGTYQITTGDDGVHADGAVQITGGTLAIAQSYEGIEGLTVEISGGEISIVSSDDGLNAAGGTDGSGTGFRGDSFSANADAWITLSGGVISIDAEGDGIDSNDSLTVSGGEIYVYGPERSGNGALDYNGEASITGGLVVAFGPSGMAQNFGTSSTQGAMLVSISGSAGDTVTLAASDGTELVSCQSQKAYSSVVISCPELVQGETYTLNAGGTSTQITMDSLIYGETGGFGGGRGGMMPDGTSPNGTPPDGTAPNTAPDAMRGGQRQPA</sequence>
<protein>
    <submittedName>
        <fullName evidence="3">Carbohydrate-binding domain-containing protein</fullName>
    </submittedName>
</protein>
<dbReference type="EMBL" id="JBBMFA010000084">
    <property type="protein sequence ID" value="MEQ2520291.1"/>
    <property type="molecule type" value="Genomic_DNA"/>
</dbReference>
<dbReference type="Proteomes" id="UP001477672">
    <property type="component" value="Unassembled WGS sequence"/>
</dbReference>
<keyword evidence="4" id="KW-1185">Reference proteome</keyword>
<dbReference type="PROSITE" id="PS51257">
    <property type="entry name" value="PROKAR_LIPOPROTEIN"/>
    <property type="match status" value="1"/>
</dbReference>
<accession>A0ABV1GEW5</accession>
<gene>
    <name evidence="3" type="ORF">WMO24_07600</name>
</gene>
<evidence type="ECO:0000313" key="4">
    <source>
        <dbReference type="Proteomes" id="UP001477672"/>
    </source>
</evidence>
<feature type="region of interest" description="Disordered" evidence="1">
    <location>
        <begin position="284"/>
        <end position="312"/>
    </location>
</feature>
<dbReference type="Pfam" id="PF14262">
    <property type="entry name" value="Cthe_2159"/>
    <property type="match status" value="1"/>
</dbReference>
<keyword evidence="2" id="KW-0732">Signal</keyword>
<dbReference type="RefSeq" id="WP_349215774.1">
    <property type="nucleotide sequence ID" value="NZ_JBBMFA010000084.1"/>
</dbReference>
<evidence type="ECO:0000256" key="1">
    <source>
        <dbReference type="SAM" id="MobiDB-lite"/>
    </source>
</evidence>
<reference evidence="3 4" key="1">
    <citation type="submission" date="2024-03" db="EMBL/GenBank/DDBJ databases">
        <title>Human intestinal bacterial collection.</title>
        <authorList>
            <person name="Pauvert C."/>
            <person name="Hitch T.C.A."/>
            <person name="Clavel T."/>
        </authorList>
    </citation>
    <scope>NUCLEOTIDE SEQUENCE [LARGE SCALE GENOMIC DNA]</scope>
    <source>
        <strain evidence="3 4">CLA-JM-H11</strain>
    </source>
</reference>
<organism evidence="3 4">
    <name type="scientific">Ruthenibacterium intestinale</name>
    <dbReference type="NCBI Taxonomy" id="3133163"/>
    <lineage>
        <taxon>Bacteria</taxon>
        <taxon>Bacillati</taxon>
        <taxon>Bacillota</taxon>
        <taxon>Clostridia</taxon>
        <taxon>Eubacteriales</taxon>
        <taxon>Oscillospiraceae</taxon>
        <taxon>Ruthenibacterium</taxon>
    </lineage>
</organism>
<dbReference type="InterPro" id="IPR025584">
    <property type="entry name" value="Cthe_2159"/>
</dbReference>
<feature type="region of interest" description="Disordered" evidence="1">
    <location>
        <begin position="573"/>
        <end position="612"/>
    </location>
</feature>
<evidence type="ECO:0000313" key="3">
    <source>
        <dbReference type="EMBL" id="MEQ2520291.1"/>
    </source>
</evidence>
<feature type="signal peptide" evidence="2">
    <location>
        <begin position="1"/>
        <end position="24"/>
    </location>
</feature>
<evidence type="ECO:0000256" key="2">
    <source>
        <dbReference type="SAM" id="SignalP"/>
    </source>
</evidence>
<comment type="caution">
    <text evidence="3">The sequence shown here is derived from an EMBL/GenBank/DDBJ whole genome shotgun (WGS) entry which is preliminary data.</text>
</comment>
<proteinExistence type="predicted"/>
<feature type="chain" id="PRO_5046199541" evidence="2">
    <location>
        <begin position="25"/>
        <end position="612"/>
    </location>
</feature>
<feature type="compositionally biased region" description="Low complexity" evidence="1">
    <location>
        <begin position="286"/>
        <end position="302"/>
    </location>
</feature>